<dbReference type="SUPFAM" id="SSF53850">
    <property type="entry name" value="Periplasmic binding protein-like II"/>
    <property type="match status" value="1"/>
</dbReference>
<comment type="caution">
    <text evidence="2">The sequence shown here is derived from an EMBL/GenBank/DDBJ whole genome shotgun (WGS) entry which is preliminary data.</text>
</comment>
<dbReference type="Proteomes" id="UP001596002">
    <property type="component" value="Unassembled WGS sequence"/>
</dbReference>
<dbReference type="RefSeq" id="WP_380023985.1">
    <property type="nucleotide sequence ID" value="NZ_JBHSHC010000014.1"/>
</dbReference>
<protein>
    <submittedName>
        <fullName evidence="2">LysR family transcriptional regulator substrate-binding protein</fullName>
    </submittedName>
</protein>
<dbReference type="Pfam" id="PF03466">
    <property type="entry name" value="LysR_substrate"/>
    <property type="match status" value="1"/>
</dbReference>
<gene>
    <name evidence="2" type="ORF">ACFO8Q_02235</name>
</gene>
<dbReference type="EMBL" id="JBHSHC010000014">
    <property type="protein sequence ID" value="MFC4766219.1"/>
    <property type="molecule type" value="Genomic_DNA"/>
</dbReference>
<sequence>MVIAINILRYKLTLEIGNTVTISERVSSGELDIGICTAPDLDLGLKFHPLFTEKLGLLLPDTHPLAAVKNLICAGD</sequence>
<accession>A0ABV9PVT5</accession>
<dbReference type="InterPro" id="IPR005119">
    <property type="entry name" value="LysR_subst-bd"/>
</dbReference>
<name>A0ABV9PVT5_9BACL</name>
<evidence type="ECO:0000259" key="1">
    <source>
        <dbReference type="Pfam" id="PF03466"/>
    </source>
</evidence>
<keyword evidence="3" id="KW-1185">Reference proteome</keyword>
<dbReference type="CDD" id="cd05466">
    <property type="entry name" value="PBP2_LTTR_substrate"/>
    <property type="match status" value="1"/>
</dbReference>
<feature type="domain" description="LysR substrate-binding" evidence="1">
    <location>
        <begin position="11"/>
        <end position="69"/>
    </location>
</feature>
<evidence type="ECO:0000313" key="2">
    <source>
        <dbReference type="EMBL" id="MFC4766219.1"/>
    </source>
</evidence>
<evidence type="ECO:0000313" key="3">
    <source>
        <dbReference type="Proteomes" id="UP001596002"/>
    </source>
</evidence>
<dbReference type="Gene3D" id="3.40.190.290">
    <property type="match status" value="1"/>
</dbReference>
<reference evidence="3" key="1">
    <citation type="journal article" date="2019" name="Int. J. Syst. Evol. Microbiol.">
        <title>The Global Catalogue of Microorganisms (GCM) 10K type strain sequencing project: providing services to taxonomists for standard genome sequencing and annotation.</title>
        <authorList>
            <consortium name="The Broad Institute Genomics Platform"/>
            <consortium name="The Broad Institute Genome Sequencing Center for Infectious Disease"/>
            <person name="Wu L."/>
            <person name="Ma J."/>
        </authorList>
    </citation>
    <scope>NUCLEOTIDE SEQUENCE [LARGE SCALE GENOMIC DNA]</scope>
    <source>
        <strain evidence="3">WYCCWR 12678</strain>
    </source>
</reference>
<proteinExistence type="predicted"/>
<organism evidence="2 3">
    <name type="scientific">Effusibacillus consociatus</name>
    <dbReference type="NCBI Taxonomy" id="1117041"/>
    <lineage>
        <taxon>Bacteria</taxon>
        <taxon>Bacillati</taxon>
        <taxon>Bacillota</taxon>
        <taxon>Bacilli</taxon>
        <taxon>Bacillales</taxon>
        <taxon>Alicyclobacillaceae</taxon>
        <taxon>Effusibacillus</taxon>
    </lineage>
</organism>